<dbReference type="Proteomes" id="UP001054945">
    <property type="component" value="Unassembled WGS sequence"/>
</dbReference>
<dbReference type="AlphaFoldDB" id="A0AAV4P3G7"/>
<dbReference type="EMBL" id="BPLR01003944">
    <property type="protein sequence ID" value="GIX90530.1"/>
    <property type="molecule type" value="Genomic_DNA"/>
</dbReference>
<comment type="caution">
    <text evidence="1">The sequence shown here is derived from an EMBL/GenBank/DDBJ whole genome shotgun (WGS) entry which is preliminary data.</text>
</comment>
<gene>
    <name evidence="1" type="ORF">CEXT_128131</name>
</gene>
<evidence type="ECO:0000313" key="2">
    <source>
        <dbReference type="Proteomes" id="UP001054945"/>
    </source>
</evidence>
<protein>
    <submittedName>
        <fullName evidence="1">Uncharacterized protein</fullName>
    </submittedName>
</protein>
<name>A0AAV4P3G7_CAEEX</name>
<organism evidence="1 2">
    <name type="scientific">Caerostris extrusa</name>
    <name type="common">Bark spider</name>
    <name type="synonym">Caerostris bankana</name>
    <dbReference type="NCBI Taxonomy" id="172846"/>
    <lineage>
        <taxon>Eukaryota</taxon>
        <taxon>Metazoa</taxon>
        <taxon>Ecdysozoa</taxon>
        <taxon>Arthropoda</taxon>
        <taxon>Chelicerata</taxon>
        <taxon>Arachnida</taxon>
        <taxon>Araneae</taxon>
        <taxon>Araneomorphae</taxon>
        <taxon>Entelegynae</taxon>
        <taxon>Araneoidea</taxon>
        <taxon>Araneidae</taxon>
        <taxon>Caerostris</taxon>
    </lineage>
</organism>
<sequence length="77" mass="8482">MTAFGRKFGAREWALCEDPPEQPPEHLAGGVGGRASLIVADLWPDRVVLKENLLGHCSPTPTPNLCWNFTWSESCCN</sequence>
<keyword evidence="2" id="KW-1185">Reference proteome</keyword>
<proteinExistence type="predicted"/>
<evidence type="ECO:0000313" key="1">
    <source>
        <dbReference type="EMBL" id="GIX90530.1"/>
    </source>
</evidence>
<reference evidence="1 2" key="1">
    <citation type="submission" date="2021-06" db="EMBL/GenBank/DDBJ databases">
        <title>Caerostris extrusa draft genome.</title>
        <authorList>
            <person name="Kono N."/>
            <person name="Arakawa K."/>
        </authorList>
    </citation>
    <scope>NUCLEOTIDE SEQUENCE [LARGE SCALE GENOMIC DNA]</scope>
</reference>
<accession>A0AAV4P3G7</accession>